<keyword evidence="4 7" id="KW-0521">NADP</keyword>
<feature type="binding site" evidence="7">
    <location>
        <position position="325"/>
    </location>
    <ligand>
        <name>substrate</name>
    </ligand>
</feature>
<dbReference type="EMBL" id="AP026818">
    <property type="protein sequence ID" value="BDR81566.1"/>
    <property type="molecule type" value="Genomic_DNA"/>
</dbReference>
<feature type="domain" description="Glucose-6-phosphate dehydrogenase C-terminal" evidence="9">
    <location>
        <begin position="185"/>
        <end position="464"/>
    </location>
</feature>
<feature type="binding site" evidence="7">
    <location>
        <position position="173"/>
    </location>
    <ligand>
        <name>substrate</name>
    </ligand>
</feature>
<dbReference type="EMBL" id="QMAP01000002">
    <property type="protein sequence ID" value="RXI49924.1"/>
    <property type="molecule type" value="Genomic_DNA"/>
</dbReference>
<dbReference type="GO" id="GO:0005829">
    <property type="term" value="C:cytosol"/>
    <property type="evidence" value="ECO:0007669"/>
    <property type="project" value="TreeGrafter"/>
</dbReference>
<dbReference type="NCBIfam" id="TIGR00871">
    <property type="entry name" value="zwf"/>
    <property type="match status" value="1"/>
</dbReference>
<dbReference type="RefSeq" id="WP_129029837.1">
    <property type="nucleotide sequence ID" value="NZ_AP026806.1"/>
</dbReference>
<dbReference type="InterPro" id="IPR036291">
    <property type="entry name" value="NAD(P)-bd_dom_sf"/>
</dbReference>
<name>A0A4V1LEW8_CLOTA</name>
<feature type="active site" description="Proton acceptor" evidence="7">
    <location>
        <position position="235"/>
    </location>
</feature>
<dbReference type="EC" id="1.1.1.49" evidence="7"/>
<comment type="function">
    <text evidence="7">Catalyzes the oxidation of glucose 6-phosphate to 6-phosphogluconolactone.</text>
</comment>
<evidence type="ECO:0000259" key="9">
    <source>
        <dbReference type="Pfam" id="PF02781"/>
    </source>
</evidence>
<dbReference type="PIRSF" id="PIRSF000110">
    <property type="entry name" value="G6PD"/>
    <property type="match status" value="1"/>
</dbReference>
<accession>A0A4V1LEW8</accession>
<reference evidence="10 13" key="2">
    <citation type="submission" date="2022-09" db="EMBL/GenBank/DDBJ databases">
        <title>complete genome sequences of Clostridium tetani str. KHSU-234311-028 isolated from soil.</title>
        <authorList>
            <person name="Sekizuka T."/>
            <person name="Shitada C."/>
            <person name="Takahashi M."/>
            <person name="Kuroda M."/>
        </authorList>
    </citation>
    <scope>NUCLEOTIDE SEQUENCE [LARGE SCALE GENOMIC DNA]</scope>
    <source>
        <strain evidence="10 13">KHSU-234311-028</strain>
    </source>
</reference>
<dbReference type="GO" id="GO:0009051">
    <property type="term" value="P:pentose-phosphate shunt, oxidative branch"/>
    <property type="evidence" value="ECO:0007669"/>
    <property type="project" value="TreeGrafter"/>
</dbReference>
<feature type="domain" description="Glucose-6-phosphate dehydrogenase NAD-binding" evidence="8">
    <location>
        <begin position="8"/>
        <end position="182"/>
    </location>
</feature>
<dbReference type="Gene3D" id="3.40.50.720">
    <property type="entry name" value="NAD(P)-binding Rossmann-like Domain"/>
    <property type="match status" value="1"/>
</dbReference>
<organism evidence="11 12">
    <name type="scientific">Clostridium tetani</name>
    <dbReference type="NCBI Taxonomy" id="1513"/>
    <lineage>
        <taxon>Bacteria</taxon>
        <taxon>Bacillati</taxon>
        <taxon>Bacillota</taxon>
        <taxon>Clostridia</taxon>
        <taxon>Eubacteriales</taxon>
        <taxon>Clostridiaceae</taxon>
        <taxon>Clostridium</taxon>
    </lineage>
</organism>
<gene>
    <name evidence="7 10" type="primary">zwf</name>
    <name evidence="11" type="ORF">DP130_02755</name>
    <name evidence="10" type="ORF">K234311028_18120</name>
</gene>
<dbReference type="PANTHER" id="PTHR23429">
    <property type="entry name" value="GLUCOSE-6-PHOSPHATE 1-DEHYDROGENASE G6PD"/>
    <property type="match status" value="1"/>
</dbReference>
<feature type="binding site" evidence="7">
    <location>
        <position position="230"/>
    </location>
    <ligand>
        <name>substrate</name>
    </ligand>
</feature>
<evidence type="ECO:0000313" key="13">
    <source>
        <dbReference type="Proteomes" id="UP001321763"/>
    </source>
</evidence>
<dbReference type="InterPro" id="IPR001282">
    <property type="entry name" value="G6P_DH"/>
</dbReference>
<evidence type="ECO:0000313" key="12">
    <source>
        <dbReference type="Proteomes" id="UP000290921"/>
    </source>
</evidence>
<keyword evidence="6 7" id="KW-0119">Carbohydrate metabolism</keyword>
<comment type="caution">
    <text evidence="7">Lacks conserved residue(s) required for the propagation of feature annotation.</text>
</comment>
<feature type="binding site" evidence="7">
    <location>
        <position position="177"/>
    </location>
    <ligand>
        <name>substrate</name>
    </ligand>
</feature>
<evidence type="ECO:0000256" key="7">
    <source>
        <dbReference type="HAMAP-Rule" id="MF_00966"/>
    </source>
</evidence>
<keyword evidence="3 7" id="KW-0313">Glucose metabolism</keyword>
<comment type="pathway">
    <text evidence="1 7">Carbohydrate degradation; pentose phosphate pathway; D-ribulose 5-phosphate from D-glucose 6-phosphate (oxidative stage): step 1/3.</text>
</comment>
<evidence type="ECO:0000256" key="5">
    <source>
        <dbReference type="ARBA" id="ARBA00023002"/>
    </source>
</evidence>
<evidence type="ECO:0000256" key="3">
    <source>
        <dbReference type="ARBA" id="ARBA00022526"/>
    </source>
</evidence>
<dbReference type="PANTHER" id="PTHR23429:SF0">
    <property type="entry name" value="GLUCOSE-6-PHOSPHATE 1-DEHYDROGENASE"/>
    <property type="match status" value="1"/>
</dbReference>
<evidence type="ECO:0000256" key="1">
    <source>
        <dbReference type="ARBA" id="ARBA00004937"/>
    </source>
</evidence>
<evidence type="ECO:0000256" key="2">
    <source>
        <dbReference type="ARBA" id="ARBA00009975"/>
    </source>
</evidence>
<dbReference type="InterPro" id="IPR019796">
    <property type="entry name" value="G6P_DH_AS"/>
</dbReference>
<protein>
    <recommendedName>
        <fullName evidence="7">Glucose-6-phosphate 1-dehydrogenase</fullName>
        <shortName evidence="7">G6PD</shortName>
        <ecNumber evidence="7">1.1.1.49</ecNumber>
    </recommendedName>
</protein>
<dbReference type="Pfam" id="PF00479">
    <property type="entry name" value="G6PD_N"/>
    <property type="match status" value="1"/>
</dbReference>
<evidence type="ECO:0000256" key="6">
    <source>
        <dbReference type="ARBA" id="ARBA00023277"/>
    </source>
</evidence>
<proteinExistence type="inferred from homology"/>
<dbReference type="SUPFAM" id="SSF55347">
    <property type="entry name" value="Glyceraldehyde-3-phosphate dehydrogenase-like, C-terminal domain"/>
    <property type="match status" value="1"/>
</dbReference>
<dbReference type="Pfam" id="PF02781">
    <property type="entry name" value="G6PD_C"/>
    <property type="match status" value="1"/>
</dbReference>
<dbReference type="AlphaFoldDB" id="A0A4V1LEW8"/>
<comment type="similarity">
    <text evidence="2 7">Belongs to the glucose-6-phosphate dehydrogenase family.</text>
</comment>
<sequence>MKNKAITIFGGTGDLAYRKLFPALYNLYMLGSINDEYSIIGIGRRDYTKEDYLTYIQAGVKKFARINYSDDKFDKFSKIITYYKMDIQKEEEYKGLIKYYKDKDIIKNHIYYYAVAPRFFIPITKGLKNNKCYLKDAKVIIEKPFGEDLESATYLNEQLSFVFKDKNIYHIDHYLGKEMIQNIINIRFANAIFKGIWNKDFIENIQINAFESIGVNNRGAYYDQSGALKDMVQNHLFQLLSIVAMEEPKEFNSDFIHEAQLKVLTEMKPIEDRDIDNYLVMGQYEGYMEEKDVNLKSKTETYVAMKIIIDNERWQGVPFYIRTGKKLNKRETEIIIKFKSTNKNIEGNLLIIKIQPDEGIYLKFNIKKPGTVDEIQKVSMDFCQSCILENRINTPEAYERLLKACMDSDRSLFSKWEQIVVSWKYINKVLESYRSYSNKLYRYKPETIGPKEAEELVKKDNHYWINDESNSCLKQGEDS</sequence>
<dbReference type="Proteomes" id="UP000290921">
    <property type="component" value="Unassembled WGS sequence"/>
</dbReference>
<dbReference type="GO" id="GO:0006006">
    <property type="term" value="P:glucose metabolic process"/>
    <property type="evidence" value="ECO:0007669"/>
    <property type="project" value="UniProtKB-KW"/>
</dbReference>
<dbReference type="SUPFAM" id="SSF51735">
    <property type="entry name" value="NAD(P)-binding Rossmann-fold domains"/>
    <property type="match status" value="1"/>
</dbReference>
<evidence type="ECO:0000313" key="10">
    <source>
        <dbReference type="EMBL" id="BDR81566.1"/>
    </source>
</evidence>
<evidence type="ECO:0000256" key="4">
    <source>
        <dbReference type="ARBA" id="ARBA00022857"/>
    </source>
</evidence>
<dbReference type="InterPro" id="IPR022674">
    <property type="entry name" value="G6P_DH_NAD-bd"/>
</dbReference>
<dbReference type="Proteomes" id="UP001321763">
    <property type="component" value="Chromosome"/>
</dbReference>
<comment type="catalytic activity">
    <reaction evidence="7">
        <text>D-glucose 6-phosphate + NADP(+) = 6-phospho-D-glucono-1,5-lactone + NADPH + H(+)</text>
        <dbReference type="Rhea" id="RHEA:15841"/>
        <dbReference type="ChEBI" id="CHEBI:15378"/>
        <dbReference type="ChEBI" id="CHEBI:57783"/>
        <dbReference type="ChEBI" id="CHEBI:57955"/>
        <dbReference type="ChEBI" id="CHEBI:58349"/>
        <dbReference type="ChEBI" id="CHEBI:61548"/>
        <dbReference type="EC" id="1.1.1.49"/>
    </reaction>
</comment>
<dbReference type="HAMAP" id="MF_00966">
    <property type="entry name" value="G6PD"/>
    <property type="match status" value="1"/>
</dbReference>
<feature type="binding site" evidence="7">
    <location>
        <position position="44"/>
    </location>
    <ligand>
        <name>NADP(+)</name>
        <dbReference type="ChEBI" id="CHEBI:58349"/>
    </ligand>
</feature>
<dbReference type="GO" id="GO:0050661">
    <property type="term" value="F:NADP binding"/>
    <property type="evidence" value="ECO:0007669"/>
    <property type="project" value="UniProtKB-UniRule"/>
</dbReference>
<dbReference type="GO" id="GO:0004345">
    <property type="term" value="F:glucose-6-phosphate dehydrogenase activity"/>
    <property type="evidence" value="ECO:0007669"/>
    <property type="project" value="UniProtKB-UniRule"/>
</dbReference>
<dbReference type="Gene3D" id="3.30.360.10">
    <property type="entry name" value="Dihydrodipicolinate Reductase, domain 2"/>
    <property type="match status" value="1"/>
</dbReference>
<feature type="binding site" evidence="7">
    <location>
        <position position="211"/>
    </location>
    <ligand>
        <name>substrate</name>
    </ligand>
</feature>
<evidence type="ECO:0000313" key="11">
    <source>
        <dbReference type="EMBL" id="RXI49924.1"/>
    </source>
</evidence>
<dbReference type="PROSITE" id="PS00069">
    <property type="entry name" value="G6P_DEHYDROGENASE"/>
    <property type="match status" value="1"/>
</dbReference>
<feature type="binding site" evidence="7">
    <location>
        <begin position="86"/>
        <end position="87"/>
    </location>
    <ligand>
        <name>NADP(+)</name>
        <dbReference type="ChEBI" id="CHEBI:58349"/>
    </ligand>
</feature>
<feature type="binding site" evidence="7">
    <location>
        <position position="143"/>
    </location>
    <ligand>
        <name>NADP(+)</name>
        <dbReference type="ChEBI" id="CHEBI:58349"/>
    </ligand>
</feature>
<reference evidence="11 12" key="1">
    <citation type="submission" date="2018-06" db="EMBL/GenBank/DDBJ databases">
        <title>Genome conservation of Clostridium tetani.</title>
        <authorList>
            <person name="Bruggemann H."/>
            <person name="Popoff M.R."/>
        </authorList>
    </citation>
    <scope>NUCLEOTIDE SEQUENCE [LARGE SCALE GENOMIC DNA]</scope>
    <source>
        <strain evidence="11 12">2017.061</strain>
    </source>
</reference>
<dbReference type="InterPro" id="IPR022675">
    <property type="entry name" value="G6P_DH_C"/>
</dbReference>
<dbReference type="UniPathway" id="UPA00115">
    <property type="reaction ID" value="UER00408"/>
</dbReference>
<evidence type="ECO:0000259" key="8">
    <source>
        <dbReference type="Pfam" id="PF00479"/>
    </source>
</evidence>
<keyword evidence="5 7" id="KW-0560">Oxidoreductase</keyword>
<dbReference type="PRINTS" id="PR00079">
    <property type="entry name" value="G6PDHDRGNASE"/>
</dbReference>